<dbReference type="PANTHER" id="PTHR30250">
    <property type="entry name" value="PST FAMILY PREDICTED COLANIC ACID TRANSPORTER"/>
    <property type="match status" value="1"/>
</dbReference>
<evidence type="ECO:0000256" key="6">
    <source>
        <dbReference type="SAM" id="Phobius"/>
    </source>
</evidence>
<sequence>MKFSKYSLMSFASMVIPAVFPILVLSLSARYLGDGEFGAYLIIMTILGYSGLLELGMSRALVKQFSTEHQDSEASLITFSTGFFTMLVLGCLATLLLYGGVNLAPLFSIEFPQTVILGIKVSVFALPAILLAQVFYAYLEGALRYTTILKVKIGCSGLEALLLIGTLLLWGDLVPMMIAFVIGKYFSFGFLFLYCSGRSLIHIECFSADKVRYMLGFGGWLTLSSIIGPIMVYFDRFFVSGTLGLAMSEQYLAVSELAIKVAIIPTAIARVVFVLMARLSVDDNRESKLGYTTVLIGVVPILMGLIVFAEPILSLLFSGKATPLAVSAFQVLCVGLVFNAFAQIPFAKLLAAGYSKTTALIHLSELFPYLLLLYFAIERFGIIGVALVWSLRCLLDCVAMLIASRRMLIAR</sequence>
<feature type="transmembrane region" description="Helical" evidence="6">
    <location>
        <begin position="151"/>
        <end position="170"/>
    </location>
</feature>
<dbReference type="Proteomes" id="UP000031666">
    <property type="component" value="Unassembled WGS sequence"/>
</dbReference>
<keyword evidence="4 6" id="KW-1133">Transmembrane helix</keyword>
<feature type="transmembrane region" description="Helical" evidence="6">
    <location>
        <begin position="12"/>
        <end position="31"/>
    </location>
</feature>
<dbReference type="InterPro" id="IPR050833">
    <property type="entry name" value="Poly_Biosynth_Transport"/>
</dbReference>
<feature type="transmembrane region" description="Helical" evidence="6">
    <location>
        <begin position="213"/>
        <end position="234"/>
    </location>
</feature>
<dbReference type="InterPro" id="IPR002797">
    <property type="entry name" value="Polysacc_synth"/>
</dbReference>
<comment type="caution">
    <text evidence="7">The sequence shown here is derived from an EMBL/GenBank/DDBJ whole genome shotgun (WGS) entry which is preliminary data.</text>
</comment>
<feature type="transmembrane region" description="Helical" evidence="6">
    <location>
        <begin position="37"/>
        <end position="55"/>
    </location>
</feature>
<evidence type="ECO:0000256" key="2">
    <source>
        <dbReference type="ARBA" id="ARBA00022475"/>
    </source>
</evidence>
<feature type="transmembrane region" description="Helical" evidence="6">
    <location>
        <begin position="359"/>
        <end position="377"/>
    </location>
</feature>
<reference evidence="7 8" key="2">
    <citation type="submission" date="2015-01" db="EMBL/GenBank/DDBJ databases">
        <authorList>
            <consortium name="NBRP consortium"/>
            <person name="Sawabe T."/>
            <person name="Meirelles P."/>
            <person name="Feng G."/>
            <person name="Sayaka M."/>
            <person name="Hattori M."/>
            <person name="Ohkuma M."/>
        </authorList>
    </citation>
    <scope>NUCLEOTIDE SEQUENCE [LARGE SCALE GENOMIC DNA]</scope>
    <source>
        <strain evidence="8">JCM 19241</strain>
    </source>
</reference>
<feature type="transmembrane region" description="Helical" evidence="6">
    <location>
        <begin position="118"/>
        <end position="139"/>
    </location>
</feature>
<organism evidence="7 8">
    <name type="scientific">Vibrio ishigakensis</name>
    <dbReference type="NCBI Taxonomy" id="1481914"/>
    <lineage>
        <taxon>Bacteria</taxon>
        <taxon>Pseudomonadati</taxon>
        <taxon>Pseudomonadota</taxon>
        <taxon>Gammaproteobacteria</taxon>
        <taxon>Vibrionales</taxon>
        <taxon>Vibrionaceae</taxon>
        <taxon>Vibrio</taxon>
    </lineage>
</organism>
<feature type="transmembrane region" description="Helical" evidence="6">
    <location>
        <begin position="176"/>
        <end position="201"/>
    </location>
</feature>
<feature type="transmembrane region" description="Helical" evidence="6">
    <location>
        <begin position="257"/>
        <end position="277"/>
    </location>
</feature>
<feature type="transmembrane region" description="Helical" evidence="6">
    <location>
        <begin position="328"/>
        <end position="347"/>
    </location>
</feature>
<evidence type="ECO:0000313" key="7">
    <source>
        <dbReference type="EMBL" id="GAM73786.1"/>
    </source>
</evidence>
<name>A0A0B8Q5H5_9VIBR</name>
<dbReference type="EMBL" id="BBSC01000002">
    <property type="protein sequence ID" value="GAM73786.1"/>
    <property type="molecule type" value="Genomic_DNA"/>
</dbReference>
<dbReference type="PANTHER" id="PTHR30250:SF11">
    <property type="entry name" value="O-ANTIGEN TRANSPORTER-RELATED"/>
    <property type="match status" value="1"/>
</dbReference>
<evidence type="ECO:0000256" key="4">
    <source>
        <dbReference type="ARBA" id="ARBA00022989"/>
    </source>
</evidence>
<evidence type="ECO:0000256" key="5">
    <source>
        <dbReference type="ARBA" id="ARBA00023136"/>
    </source>
</evidence>
<keyword evidence="5 6" id="KW-0472">Membrane</keyword>
<feature type="transmembrane region" description="Helical" evidence="6">
    <location>
        <begin position="76"/>
        <end position="98"/>
    </location>
</feature>
<keyword evidence="3 6" id="KW-0812">Transmembrane</keyword>
<protein>
    <submittedName>
        <fullName evidence="7">Membrane protein</fullName>
    </submittedName>
</protein>
<keyword evidence="2" id="KW-1003">Cell membrane</keyword>
<comment type="subcellular location">
    <subcellularLocation>
        <location evidence="1">Cell membrane</location>
        <topology evidence="1">Multi-pass membrane protein</topology>
    </subcellularLocation>
</comment>
<evidence type="ECO:0000256" key="3">
    <source>
        <dbReference type="ARBA" id="ARBA00022692"/>
    </source>
</evidence>
<reference evidence="7 8" key="1">
    <citation type="submission" date="2015-01" db="EMBL/GenBank/DDBJ databases">
        <title>Vibrio sp. C94 JCM 19241 whole genome shotgun sequence.</title>
        <authorList>
            <person name="Sawabe T."/>
            <person name="Meirelles P."/>
            <person name="Feng G."/>
            <person name="Sayaka M."/>
            <person name="Hattori M."/>
            <person name="Ohkuma M."/>
        </authorList>
    </citation>
    <scope>NUCLEOTIDE SEQUENCE [LARGE SCALE GENOMIC DNA]</scope>
    <source>
        <strain evidence="8">JCM 19241</strain>
    </source>
</reference>
<feature type="transmembrane region" description="Helical" evidence="6">
    <location>
        <begin position="289"/>
        <end position="308"/>
    </location>
</feature>
<evidence type="ECO:0000313" key="8">
    <source>
        <dbReference type="Proteomes" id="UP000031666"/>
    </source>
</evidence>
<proteinExistence type="predicted"/>
<feature type="transmembrane region" description="Helical" evidence="6">
    <location>
        <begin position="383"/>
        <end position="403"/>
    </location>
</feature>
<gene>
    <name evidence="7" type="ORF">JCM19241_4982</name>
</gene>
<accession>A0A0B8Q5H5</accession>
<dbReference type="AlphaFoldDB" id="A0A0B8Q5H5"/>
<evidence type="ECO:0000256" key="1">
    <source>
        <dbReference type="ARBA" id="ARBA00004651"/>
    </source>
</evidence>
<dbReference type="GO" id="GO:0005886">
    <property type="term" value="C:plasma membrane"/>
    <property type="evidence" value="ECO:0007669"/>
    <property type="project" value="UniProtKB-SubCell"/>
</dbReference>
<dbReference type="Pfam" id="PF01943">
    <property type="entry name" value="Polysacc_synt"/>
    <property type="match status" value="1"/>
</dbReference>
<dbReference type="STRING" id="1481914.JCM19241_4982"/>